<evidence type="ECO:0000256" key="10">
    <source>
        <dbReference type="RuleBase" id="RU362068"/>
    </source>
</evidence>
<dbReference type="InterPro" id="IPR008927">
    <property type="entry name" value="6-PGluconate_DH-like_C_sf"/>
</dbReference>
<dbReference type="GO" id="GO:0008677">
    <property type="term" value="F:2-dehydropantoate 2-reductase activity"/>
    <property type="evidence" value="ECO:0007669"/>
    <property type="project" value="UniProtKB-EC"/>
</dbReference>
<comment type="catalytic activity">
    <reaction evidence="9 10">
        <text>(R)-pantoate + NADP(+) = 2-dehydropantoate + NADPH + H(+)</text>
        <dbReference type="Rhea" id="RHEA:16233"/>
        <dbReference type="ChEBI" id="CHEBI:11561"/>
        <dbReference type="ChEBI" id="CHEBI:15378"/>
        <dbReference type="ChEBI" id="CHEBI:15980"/>
        <dbReference type="ChEBI" id="CHEBI:57783"/>
        <dbReference type="ChEBI" id="CHEBI:58349"/>
        <dbReference type="EC" id="1.1.1.169"/>
    </reaction>
</comment>
<feature type="domain" description="Ketopantoate reductase N-terminal" evidence="11">
    <location>
        <begin position="2"/>
        <end position="145"/>
    </location>
</feature>
<dbReference type="PANTHER" id="PTHR21708">
    <property type="entry name" value="PROBABLE 2-DEHYDROPANTOATE 2-REDUCTASE"/>
    <property type="match status" value="1"/>
</dbReference>
<dbReference type="InterPro" id="IPR051402">
    <property type="entry name" value="KPR-Related"/>
</dbReference>
<dbReference type="InterPro" id="IPR013332">
    <property type="entry name" value="KPR_N"/>
</dbReference>
<evidence type="ECO:0000256" key="9">
    <source>
        <dbReference type="ARBA" id="ARBA00048793"/>
    </source>
</evidence>
<comment type="pathway">
    <text evidence="1 10">Cofactor biosynthesis; (R)-pantothenate biosynthesis; (R)-pantoate from 3-methyl-2-oxobutanoate: step 2/2.</text>
</comment>
<sequence length="312" mass="32580">MIGAGGIGGYLGARLAEAGGDVSFIARGAHLQAMRRAGLRIQSDIGNVFLPSVSASDAPADIGPVDLVIFAVKLYDSEKAAAALGPLISRNTRIVTLQNGIDSVATLGRHVPGDQVIGGATYLSAFIKQPGEVVHAGGLRHILVGGHREPLIKDLQALCDRAVGLELKPVADIDNVLWEKFVTLAAFSGGTSLMRSGIGPILDDPEARIFVEQLRDEGMAVAAAAGHPMAEGFEGRVMTRWTAFPPNVKSSMANDLERGKPIEVAWLSGRMHELGIKFGIATPGHTAVFRALHLYAAGAAPLAVSNQCSLGG</sequence>
<proteinExistence type="inferred from homology"/>
<dbReference type="SUPFAM" id="SSF51735">
    <property type="entry name" value="NAD(P)-binding Rossmann-fold domains"/>
    <property type="match status" value="1"/>
</dbReference>
<dbReference type="Pfam" id="PF08546">
    <property type="entry name" value="ApbA_C"/>
    <property type="match status" value="1"/>
</dbReference>
<dbReference type="FunFam" id="1.10.1040.10:FF:000017">
    <property type="entry name" value="2-dehydropantoate 2-reductase"/>
    <property type="match status" value="1"/>
</dbReference>
<evidence type="ECO:0000256" key="4">
    <source>
        <dbReference type="ARBA" id="ARBA00019465"/>
    </source>
</evidence>
<evidence type="ECO:0000256" key="7">
    <source>
        <dbReference type="ARBA" id="ARBA00023002"/>
    </source>
</evidence>
<keyword evidence="7 10" id="KW-0560">Oxidoreductase</keyword>
<comment type="caution">
    <text evidence="13">The sequence shown here is derived from an EMBL/GenBank/DDBJ whole genome shotgun (WGS) entry which is preliminary data.</text>
</comment>
<organism evidence="13 14">
    <name type="scientific">Mesorhizobium kowhaii</name>
    <dbReference type="NCBI Taxonomy" id="1300272"/>
    <lineage>
        <taxon>Bacteria</taxon>
        <taxon>Pseudomonadati</taxon>
        <taxon>Pseudomonadota</taxon>
        <taxon>Alphaproteobacteria</taxon>
        <taxon>Hyphomicrobiales</taxon>
        <taxon>Phyllobacteriaceae</taxon>
        <taxon>Mesorhizobium</taxon>
    </lineage>
</organism>
<evidence type="ECO:0000256" key="2">
    <source>
        <dbReference type="ARBA" id="ARBA00007870"/>
    </source>
</evidence>
<dbReference type="InterPro" id="IPR036291">
    <property type="entry name" value="NAD(P)-bd_dom_sf"/>
</dbReference>
<dbReference type="Gene3D" id="1.10.1040.10">
    <property type="entry name" value="N-(1-d-carboxylethyl)-l-norvaline Dehydrogenase, domain 2"/>
    <property type="match status" value="1"/>
</dbReference>
<dbReference type="Pfam" id="PF02558">
    <property type="entry name" value="ApbA"/>
    <property type="match status" value="1"/>
</dbReference>
<dbReference type="PANTHER" id="PTHR21708:SF26">
    <property type="entry name" value="2-DEHYDROPANTOATE 2-REDUCTASE"/>
    <property type="match status" value="1"/>
</dbReference>
<feature type="domain" description="Ketopantoate reductase C-terminal" evidence="12">
    <location>
        <begin position="172"/>
        <end position="295"/>
    </location>
</feature>
<evidence type="ECO:0000256" key="8">
    <source>
        <dbReference type="ARBA" id="ARBA00032024"/>
    </source>
</evidence>
<protein>
    <recommendedName>
        <fullName evidence="4 10">2-dehydropantoate 2-reductase</fullName>
        <ecNumber evidence="3 10">1.1.1.169</ecNumber>
    </recommendedName>
    <alternativeName>
        <fullName evidence="8 10">Ketopantoate reductase</fullName>
    </alternativeName>
</protein>
<evidence type="ECO:0000256" key="5">
    <source>
        <dbReference type="ARBA" id="ARBA00022655"/>
    </source>
</evidence>
<dbReference type="GO" id="GO:0005737">
    <property type="term" value="C:cytoplasm"/>
    <property type="evidence" value="ECO:0007669"/>
    <property type="project" value="TreeGrafter"/>
</dbReference>
<evidence type="ECO:0000259" key="11">
    <source>
        <dbReference type="Pfam" id="PF02558"/>
    </source>
</evidence>
<name>A0A2W7C0V3_9HYPH</name>
<dbReference type="Proteomes" id="UP000248616">
    <property type="component" value="Unassembled WGS sequence"/>
</dbReference>
<evidence type="ECO:0000313" key="13">
    <source>
        <dbReference type="EMBL" id="PZV35921.1"/>
    </source>
</evidence>
<dbReference type="GO" id="GO:0015940">
    <property type="term" value="P:pantothenate biosynthetic process"/>
    <property type="evidence" value="ECO:0007669"/>
    <property type="project" value="UniProtKB-UniPathway"/>
</dbReference>
<dbReference type="NCBIfam" id="TIGR00745">
    <property type="entry name" value="apbA_panE"/>
    <property type="match status" value="1"/>
</dbReference>
<evidence type="ECO:0000256" key="6">
    <source>
        <dbReference type="ARBA" id="ARBA00022857"/>
    </source>
</evidence>
<dbReference type="Gene3D" id="3.40.50.720">
    <property type="entry name" value="NAD(P)-binding Rossmann-like Domain"/>
    <property type="match status" value="1"/>
</dbReference>
<accession>A0A2W7C0V3</accession>
<keyword evidence="14" id="KW-1185">Reference proteome</keyword>
<evidence type="ECO:0000313" key="14">
    <source>
        <dbReference type="Proteomes" id="UP000248616"/>
    </source>
</evidence>
<dbReference type="InterPro" id="IPR013328">
    <property type="entry name" value="6PGD_dom2"/>
</dbReference>
<dbReference type="AlphaFoldDB" id="A0A2W7C0V3"/>
<dbReference type="EC" id="1.1.1.169" evidence="3 10"/>
<dbReference type="InterPro" id="IPR003710">
    <property type="entry name" value="ApbA"/>
</dbReference>
<keyword evidence="5 10" id="KW-0566">Pantothenate biosynthesis</keyword>
<dbReference type="OrthoDB" id="9796561at2"/>
<dbReference type="SUPFAM" id="SSF48179">
    <property type="entry name" value="6-phosphogluconate dehydrogenase C-terminal domain-like"/>
    <property type="match status" value="1"/>
</dbReference>
<gene>
    <name evidence="13" type="ORF">B5V02_24790</name>
</gene>
<comment type="function">
    <text evidence="10">Catalyzes the NADPH-dependent reduction of ketopantoate into pantoic acid.</text>
</comment>
<evidence type="ECO:0000256" key="1">
    <source>
        <dbReference type="ARBA" id="ARBA00004994"/>
    </source>
</evidence>
<dbReference type="InterPro" id="IPR013752">
    <property type="entry name" value="KPA_reductase"/>
</dbReference>
<dbReference type="UniPathway" id="UPA00028">
    <property type="reaction ID" value="UER00004"/>
</dbReference>
<keyword evidence="6 10" id="KW-0521">NADP</keyword>
<evidence type="ECO:0000259" key="12">
    <source>
        <dbReference type="Pfam" id="PF08546"/>
    </source>
</evidence>
<dbReference type="EMBL" id="MZXV01000055">
    <property type="protein sequence ID" value="PZV35921.1"/>
    <property type="molecule type" value="Genomic_DNA"/>
</dbReference>
<reference evidence="14" key="1">
    <citation type="submission" date="2017-03" db="EMBL/GenBank/DDBJ databases">
        <authorList>
            <person name="Safronova V.I."/>
            <person name="Sazanova A.L."/>
            <person name="Chirak E.R."/>
        </authorList>
    </citation>
    <scope>NUCLEOTIDE SEQUENCE [LARGE SCALE GENOMIC DNA]</scope>
    <source>
        <strain evidence="14">Ach-343</strain>
    </source>
</reference>
<comment type="similarity">
    <text evidence="2 10">Belongs to the ketopantoate reductase family.</text>
</comment>
<evidence type="ECO:0000256" key="3">
    <source>
        <dbReference type="ARBA" id="ARBA00013014"/>
    </source>
</evidence>